<reference evidence="2" key="1">
    <citation type="journal article" date="2020" name="Stud. Mycol.">
        <title>101 Dothideomycetes genomes: a test case for predicting lifestyles and emergence of pathogens.</title>
        <authorList>
            <person name="Haridas S."/>
            <person name="Albert R."/>
            <person name="Binder M."/>
            <person name="Bloem J."/>
            <person name="Labutti K."/>
            <person name="Salamov A."/>
            <person name="Andreopoulos B."/>
            <person name="Baker S."/>
            <person name="Barry K."/>
            <person name="Bills G."/>
            <person name="Bluhm B."/>
            <person name="Cannon C."/>
            <person name="Castanera R."/>
            <person name="Culley D."/>
            <person name="Daum C."/>
            <person name="Ezra D."/>
            <person name="Gonzalez J."/>
            <person name="Henrissat B."/>
            <person name="Kuo A."/>
            <person name="Liang C."/>
            <person name="Lipzen A."/>
            <person name="Lutzoni F."/>
            <person name="Magnuson J."/>
            <person name="Mondo S."/>
            <person name="Nolan M."/>
            <person name="Ohm R."/>
            <person name="Pangilinan J."/>
            <person name="Park H.-J."/>
            <person name="Ramirez L."/>
            <person name="Alfaro M."/>
            <person name="Sun H."/>
            <person name="Tritt A."/>
            <person name="Yoshinaga Y."/>
            <person name="Zwiers L.-H."/>
            <person name="Turgeon B."/>
            <person name="Goodwin S."/>
            <person name="Spatafora J."/>
            <person name="Crous P."/>
            <person name="Grigoriev I."/>
        </authorList>
    </citation>
    <scope>NUCLEOTIDE SEQUENCE</scope>
    <source>
        <strain evidence="2">CBS 130266</strain>
    </source>
</reference>
<name>A0A9P4NMY3_9PEZI</name>
<dbReference type="AlphaFoldDB" id="A0A9P4NMY3"/>
<feature type="compositionally biased region" description="Polar residues" evidence="1">
    <location>
        <begin position="85"/>
        <end position="96"/>
    </location>
</feature>
<dbReference type="Proteomes" id="UP000800235">
    <property type="component" value="Unassembled WGS sequence"/>
</dbReference>
<feature type="region of interest" description="Disordered" evidence="1">
    <location>
        <begin position="18"/>
        <end position="401"/>
    </location>
</feature>
<keyword evidence="3" id="KW-1185">Reference proteome</keyword>
<accession>A0A9P4NMY3</accession>
<feature type="compositionally biased region" description="Low complexity" evidence="1">
    <location>
        <begin position="571"/>
        <end position="588"/>
    </location>
</feature>
<feature type="compositionally biased region" description="Pro residues" evidence="1">
    <location>
        <begin position="380"/>
        <end position="390"/>
    </location>
</feature>
<protein>
    <submittedName>
        <fullName evidence="2">Uncharacterized protein</fullName>
    </submittedName>
</protein>
<feature type="compositionally biased region" description="Basic and acidic residues" evidence="1">
    <location>
        <begin position="121"/>
        <end position="145"/>
    </location>
</feature>
<feature type="compositionally biased region" description="Polar residues" evidence="1">
    <location>
        <begin position="298"/>
        <end position="323"/>
    </location>
</feature>
<evidence type="ECO:0000313" key="2">
    <source>
        <dbReference type="EMBL" id="KAF2428263.1"/>
    </source>
</evidence>
<dbReference type="Pfam" id="PF20566">
    <property type="entry name" value="Eap1"/>
    <property type="match status" value="1"/>
</dbReference>
<feature type="region of interest" description="Disordered" evidence="1">
    <location>
        <begin position="563"/>
        <end position="588"/>
    </location>
</feature>
<feature type="compositionally biased region" description="Basic and acidic residues" evidence="1">
    <location>
        <begin position="271"/>
        <end position="286"/>
    </location>
</feature>
<evidence type="ECO:0000313" key="3">
    <source>
        <dbReference type="Proteomes" id="UP000800235"/>
    </source>
</evidence>
<evidence type="ECO:0000256" key="1">
    <source>
        <dbReference type="SAM" id="MobiDB-lite"/>
    </source>
</evidence>
<gene>
    <name evidence="2" type="ORF">EJ08DRAFT_719493</name>
</gene>
<feature type="compositionally biased region" description="Basic and acidic residues" evidence="1">
    <location>
        <begin position="177"/>
        <end position="201"/>
    </location>
</feature>
<proteinExistence type="predicted"/>
<feature type="region of interest" description="Disordered" evidence="1">
    <location>
        <begin position="486"/>
        <end position="527"/>
    </location>
</feature>
<feature type="compositionally biased region" description="Basic and acidic residues" evidence="1">
    <location>
        <begin position="40"/>
        <end position="53"/>
    </location>
</feature>
<feature type="compositionally biased region" description="Basic and acidic residues" evidence="1">
    <location>
        <begin position="234"/>
        <end position="259"/>
    </location>
</feature>
<dbReference type="InterPro" id="IPR046784">
    <property type="entry name" value="Eap1"/>
</dbReference>
<comment type="caution">
    <text evidence="2">The sequence shown here is derived from an EMBL/GenBank/DDBJ whole genome shotgun (WGS) entry which is preliminary data.</text>
</comment>
<organism evidence="2 3">
    <name type="scientific">Tothia fuscella</name>
    <dbReference type="NCBI Taxonomy" id="1048955"/>
    <lineage>
        <taxon>Eukaryota</taxon>
        <taxon>Fungi</taxon>
        <taxon>Dikarya</taxon>
        <taxon>Ascomycota</taxon>
        <taxon>Pezizomycotina</taxon>
        <taxon>Dothideomycetes</taxon>
        <taxon>Pleosporomycetidae</taxon>
        <taxon>Venturiales</taxon>
        <taxon>Cylindrosympodiaceae</taxon>
        <taxon>Tothia</taxon>
    </lineage>
</organism>
<dbReference type="EMBL" id="MU007055">
    <property type="protein sequence ID" value="KAF2428263.1"/>
    <property type="molecule type" value="Genomic_DNA"/>
</dbReference>
<sequence length="835" mass="91799">MPSIRYTVDQLHGLRASPLVKKPDGLPSIEQWMEPVAQENGRRKQSGRDENVSHLDGAPLRPLLGARHSARNSEDVVLGPPKMGFTSSSRNQNRISDSQDKVDKNNSATFGDDATPSDRTPNIRDKYFGRERDTRDGERPVRGERNALQATRRNGRDEEGGWNSANRPRRGSQQEDGGDRWQRPDRNDRNKDTDGLEDTSRRNGAGRGGRLERTRGREEQHGDGDTARTAGNSWRDRTREQERERERGEWSRGNKVQDRVEEDPAWASEAVEDRGAKKEKTQEDFQRWLGSMKMMNAATESQVEPVQSSPPDTKDGASSTKPTGITLDLGGMFNTWGAKNKTESKPSEDTAAQAPAPKATPAAGKSSRFNKYFQKEETPPIEPEQPPRPASGPNGNKTQEDTEGFNRILQMLNATQVGGPAPRVEAPPRARMEDQMFNAREQALPTSSRPDSAGLINSLLEKHAQTARSRGPQTAPVETEAATQYFPNSNGEYGRAPNGRDENTTPRTGNGNGGMFSPTIADQNGGQADINRNRDFLLSIIRETRQTQGPADPSDFAQFHLGNGGNGGGVANSKGGMRPQPQQLQQDPPQRMIPAAPPGLYNDPFPRREQEPEMHPLRKVTSRPQQQQMPPGFFDHPEQELMGGMPPGLHRRNTTDLQQRQAQPPMSNMGIPSQQAPADPFRMNHIPQGMPPQNGQEQRLPHNMAPPPGFDPRNMRPPPGFAQGLPQQMAQHGVHNAPIGHPGMANPRMFPQPPPGVMNLPPTGHLGGPPPGFFQNMLPPQPGMPPQGMAGGPPFSHRDLMMMQQHQQAAQARGQPFAHDGGRGGPPLGPPGFHM</sequence>
<feature type="compositionally biased region" description="Low complexity" evidence="1">
    <location>
        <begin position="351"/>
        <end position="363"/>
    </location>
</feature>
<feature type="compositionally biased region" description="Basic and acidic residues" evidence="1">
    <location>
        <begin position="209"/>
        <end position="226"/>
    </location>
</feature>
<feature type="region of interest" description="Disordered" evidence="1">
    <location>
        <begin position="813"/>
        <end position="835"/>
    </location>
</feature>
<dbReference type="OrthoDB" id="2504266at2759"/>